<proteinExistence type="inferred from homology"/>
<dbReference type="InterPro" id="IPR013525">
    <property type="entry name" value="ABC2_TM"/>
</dbReference>
<sequence>MRRYGDVLVADAVGSPLMYILAMGIGLGSLLTGNQTLFDGVPYLVFIAPALLVSSAVQGATTESTFPVMDGFKWHRIYQGPLVTPISPQQIAQGQMLAILIRLLIQGSLFMVIVALFGAVHLPAGLIAIPIAALAGMAMGLPIMAYSATIKEEKGQFSIIMRFVFMPLFLFSGTFYPLTNLPIFLQWIGWISPIWHGTELSRWAMYGHQVGGWQALIHLAVLVALIAVGFVLTRRHFVARLGGTK</sequence>
<evidence type="ECO:0000256" key="1">
    <source>
        <dbReference type="ARBA" id="ARBA00004141"/>
    </source>
</evidence>
<dbReference type="PIRSF" id="PIRSF006648">
    <property type="entry name" value="DrrB"/>
    <property type="match status" value="1"/>
</dbReference>
<keyword evidence="2 6" id="KW-0812">Transmembrane</keyword>
<dbReference type="PRINTS" id="PR00164">
    <property type="entry name" value="ABC2TRNSPORT"/>
</dbReference>
<evidence type="ECO:0000313" key="8">
    <source>
        <dbReference type="EMBL" id="RII42940.1"/>
    </source>
</evidence>
<dbReference type="GO" id="GO:0046677">
    <property type="term" value="P:response to antibiotic"/>
    <property type="evidence" value="ECO:0007669"/>
    <property type="project" value="UniProtKB-KW"/>
</dbReference>
<protein>
    <recommendedName>
        <fullName evidence="6">Transport permease protein</fullName>
    </recommendedName>
</protein>
<reference evidence="8 9" key="1">
    <citation type="submission" date="2018-07" db="EMBL/GenBank/DDBJ databases">
        <title>Arthrobacter sp. nov., isolated from raw cow's milk with high bacterial count.</title>
        <authorList>
            <person name="Hahne J."/>
            <person name="Isele D."/>
            <person name="Lipski A."/>
        </authorList>
    </citation>
    <scope>NUCLEOTIDE SEQUENCE [LARGE SCALE GENOMIC DNA]</scope>
    <source>
        <strain evidence="8 9">JZ R-35</strain>
    </source>
</reference>
<accession>A0A399JD26</accession>
<dbReference type="GO" id="GO:0043190">
    <property type="term" value="C:ATP-binding cassette (ABC) transporter complex"/>
    <property type="evidence" value="ECO:0007669"/>
    <property type="project" value="InterPro"/>
</dbReference>
<dbReference type="InterPro" id="IPR051784">
    <property type="entry name" value="Nod_factor_ABC_transporter"/>
</dbReference>
<evidence type="ECO:0000313" key="9">
    <source>
        <dbReference type="Proteomes" id="UP000265419"/>
    </source>
</evidence>
<keyword evidence="6" id="KW-1003">Cell membrane</keyword>
<feature type="transmembrane region" description="Helical" evidence="6">
    <location>
        <begin position="43"/>
        <end position="61"/>
    </location>
</feature>
<keyword evidence="9" id="KW-1185">Reference proteome</keyword>
<evidence type="ECO:0000256" key="6">
    <source>
        <dbReference type="RuleBase" id="RU361157"/>
    </source>
</evidence>
<feature type="transmembrane region" description="Helical" evidence="6">
    <location>
        <begin position="7"/>
        <end position="31"/>
    </location>
</feature>
<comment type="caution">
    <text evidence="6">Lacks conserved residue(s) required for the propagation of feature annotation.</text>
</comment>
<dbReference type="GO" id="GO:0140359">
    <property type="term" value="F:ABC-type transporter activity"/>
    <property type="evidence" value="ECO:0007669"/>
    <property type="project" value="InterPro"/>
</dbReference>
<evidence type="ECO:0000256" key="2">
    <source>
        <dbReference type="ARBA" id="ARBA00022692"/>
    </source>
</evidence>
<feature type="transmembrane region" description="Helical" evidence="6">
    <location>
        <begin position="99"/>
        <end position="120"/>
    </location>
</feature>
<keyword evidence="3 6" id="KW-1133">Transmembrane helix</keyword>
<dbReference type="InterPro" id="IPR000412">
    <property type="entry name" value="ABC_2_transport"/>
</dbReference>
<comment type="subcellular location">
    <subcellularLocation>
        <location evidence="6">Cell membrane</location>
        <topology evidence="6">Multi-pass membrane protein</topology>
    </subcellularLocation>
    <subcellularLocation>
        <location evidence="1">Membrane</location>
        <topology evidence="1">Multi-pass membrane protein</topology>
    </subcellularLocation>
</comment>
<feature type="transmembrane region" description="Helical" evidence="6">
    <location>
        <begin position="212"/>
        <end position="232"/>
    </location>
</feature>
<gene>
    <name evidence="8" type="ORF">DWB68_04740</name>
</gene>
<dbReference type="PANTHER" id="PTHR43229">
    <property type="entry name" value="NODULATION PROTEIN J"/>
    <property type="match status" value="1"/>
</dbReference>
<keyword evidence="4 6" id="KW-0472">Membrane</keyword>
<feature type="transmembrane region" description="Helical" evidence="6">
    <location>
        <begin position="126"/>
        <end position="147"/>
    </location>
</feature>
<dbReference type="InterPro" id="IPR047817">
    <property type="entry name" value="ABC2_TM_bact-type"/>
</dbReference>
<comment type="similarity">
    <text evidence="6">Belongs to the ABC-2 integral membrane protein family.</text>
</comment>
<keyword evidence="5" id="KW-0046">Antibiotic resistance</keyword>
<dbReference type="PROSITE" id="PS51012">
    <property type="entry name" value="ABC_TM2"/>
    <property type="match status" value="1"/>
</dbReference>
<dbReference type="PANTHER" id="PTHR43229:SF2">
    <property type="entry name" value="NODULATION PROTEIN J"/>
    <property type="match status" value="1"/>
</dbReference>
<evidence type="ECO:0000256" key="3">
    <source>
        <dbReference type="ARBA" id="ARBA00022989"/>
    </source>
</evidence>
<keyword evidence="6" id="KW-0813">Transport</keyword>
<name>A0A399JD26_9MICC</name>
<dbReference type="Proteomes" id="UP000265419">
    <property type="component" value="Unassembled WGS sequence"/>
</dbReference>
<evidence type="ECO:0000259" key="7">
    <source>
        <dbReference type="PROSITE" id="PS51012"/>
    </source>
</evidence>
<dbReference type="AlphaFoldDB" id="A0A399JD26"/>
<dbReference type="EMBL" id="QQXK01000007">
    <property type="protein sequence ID" value="RII42940.1"/>
    <property type="molecule type" value="Genomic_DNA"/>
</dbReference>
<organism evidence="8 9">
    <name type="scientific">Galactobacter valiniphilus</name>
    <dbReference type="NCBI Taxonomy" id="2676122"/>
    <lineage>
        <taxon>Bacteria</taxon>
        <taxon>Bacillati</taxon>
        <taxon>Actinomycetota</taxon>
        <taxon>Actinomycetes</taxon>
        <taxon>Micrococcales</taxon>
        <taxon>Micrococcaceae</taxon>
        <taxon>Galactobacter</taxon>
    </lineage>
</organism>
<evidence type="ECO:0000256" key="5">
    <source>
        <dbReference type="ARBA" id="ARBA00023251"/>
    </source>
</evidence>
<evidence type="ECO:0000256" key="4">
    <source>
        <dbReference type="ARBA" id="ARBA00023136"/>
    </source>
</evidence>
<feature type="domain" description="ABC transmembrane type-2" evidence="7">
    <location>
        <begin position="7"/>
        <end position="236"/>
    </location>
</feature>
<dbReference type="Pfam" id="PF01061">
    <property type="entry name" value="ABC2_membrane"/>
    <property type="match status" value="1"/>
</dbReference>
<comment type="caution">
    <text evidence="8">The sequence shown here is derived from an EMBL/GenBank/DDBJ whole genome shotgun (WGS) entry which is preliminary data.</text>
</comment>